<evidence type="ECO:0000256" key="13">
    <source>
        <dbReference type="NCBIfam" id="TIGR00445"/>
    </source>
</evidence>
<feature type="transmembrane region" description="Helical" evidence="12">
    <location>
        <begin position="241"/>
        <end position="258"/>
    </location>
</feature>
<keyword evidence="7 12" id="KW-0573">Peptidoglycan synthesis</keyword>
<dbReference type="NCBIfam" id="TIGR00445">
    <property type="entry name" value="mraY"/>
    <property type="match status" value="1"/>
</dbReference>
<comment type="cofactor">
    <cofactor evidence="12 14">
        <name>Mg(2+)</name>
        <dbReference type="ChEBI" id="CHEBI:18420"/>
    </cofactor>
</comment>
<feature type="transmembrane region" description="Helical" evidence="12">
    <location>
        <begin position="174"/>
        <end position="195"/>
    </location>
</feature>
<gene>
    <name evidence="12" type="primary">mraY</name>
    <name evidence="15" type="ORF">COV74_05295</name>
</gene>
<dbReference type="UniPathway" id="UPA00219"/>
<feature type="transmembrane region" description="Helical" evidence="12">
    <location>
        <begin position="100"/>
        <end position="118"/>
    </location>
</feature>
<keyword evidence="11 12" id="KW-0961">Cell wall biogenesis/degradation</keyword>
<feature type="transmembrane region" description="Helical" evidence="12">
    <location>
        <begin position="75"/>
        <end position="94"/>
    </location>
</feature>
<evidence type="ECO:0000256" key="11">
    <source>
        <dbReference type="ARBA" id="ARBA00023316"/>
    </source>
</evidence>
<feature type="transmembrane region" description="Helical" evidence="12">
    <location>
        <begin position="290"/>
        <end position="313"/>
    </location>
</feature>
<keyword evidence="12 14" id="KW-0479">Metal-binding</keyword>
<dbReference type="GO" id="GO:0008360">
    <property type="term" value="P:regulation of cell shape"/>
    <property type="evidence" value="ECO:0007669"/>
    <property type="project" value="UniProtKB-KW"/>
</dbReference>
<feature type="binding site" evidence="14">
    <location>
        <position position="269"/>
    </location>
    <ligand>
        <name>Mg(2+)</name>
        <dbReference type="ChEBI" id="CHEBI:18420"/>
    </ligand>
</feature>
<evidence type="ECO:0000256" key="6">
    <source>
        <dbReference type="ARBA" id="ARBA00022960"/>
    </source>
</evidence>
<dbReference type="GO" id="GO:0071555">
    <property type="term" value="P:cell wall organization"/>
    <property type="evidence" value="ECO:0007669"/>
    <property type="project" value="UniProtKB-KW"/>
</dbReference>
<keyword evidence="12" id="KW-1003">Cell membrane</keyword>
<feature type="transmembrane region" description="Helical" evidence="12">
    <location>
        <begin position="22"/>
        <end position="45"/>
    </location>
</feature>
<evidence type="ECO:0000256" key="10">
    <source>
        <dbReference type="ARBA" id="ARBA00023306"/>
    </source>
</evidence>
<evidence type="ECO:0000256" key="2">
    <source>
        <dbReference type="ARBA" id="ARBA00005583"/>
    </source>
</evidence>
<keyword evidence="10 12" id="KW-0131">Cell cycle</keyword>
<dbReference type="AlphaFoldDB" id="A0A2H0LPK7"/>
<dbReference type="PANTHER" id="PTHR22926">
    <property type="entry name" value="PHOSPHO-N-ACETYLMURAMOYL-PENTAPEPTIDE-TRANSFERASE"/>
    <property type="match status" value="1"/>
</dbReference>
<dbReference type="GO" id="GO:0008963">
    <property type="term" value="F:phospho-N-acetylmuramoyl-pentapeptide-transferase activity"/>
    <property type="evidence" value="ECO:0007669"/>
    <property type="project" value="UniProtKB-UniRule"/>
</dbReference>
<dbReference type="EMBL" id="PCVY01000047">
    <property type="protein sequence ID" value="PIQ86281.1"/>
    <property type="molecule type" value="Genomic_DNA"/>
</dbReference>
<evidence type="ECO:0000256" key="5">
    <source>
        <dbReference type="ARBA" id="ARBA00022692"/>
    </source>
</evidence>
<evidence type="ECO:0000256" key="8">
    <source>
        <dbReference type="ARBA" id="ARBA00022989"/>
    </source>
</evidence>
<dbReference type="GO" id="GO:0051992">
    <property type="term" value="F:UDP-N-acetylmuramoyl-L-alanyl-D-glutamyl-meso-2,6-diaminopimelyl-D-alanyl-D-alanine:undecaprenyl-phosphate transferase activity"/>
    <property type="evidence" value="ECO:0007669"/>
    <property type="project" value="RHEA"/>
</dbReference>
<keyword evidence="3 12" id="KW-0132">Cell division</keyword>
<dbReference type="PROSITE" id="PS01348">
    <property type="entry name" value="MRAY_2"/>
    <property type="match status" value="1"/>
</dbReference>
<organism evidence="15 16">
    <name type="scientific">Candidatus Abzuiibacterium crystallinum</name>
    <dbReference type="NCBI Taxonomy" id="1974748"/>
    <lineage>
        <taxon>Bacteria</taxon>
        <taxon>Pseudomonadati</taxon>
        <taxon>Candidatus Omnitrophota</taxon>
        <taxon>Candidatus Abzuiibacterium</taxon>
    </lineage>
</organism>
<comment type="pathway">
    <text evidence="12">Cell wall biogenesis; peptidoglycan biosynthesis.</text>
</comment>
<evidence type="ECO:0000256" key="9">
    <source>
        <dbReference type="ARBA" id="ARBA00023136"/>
    </source>
</evidence>
<comment type="function">
    <text evidence="12">Catalyzes the initial step of the lipid cycle reactions in the biosynthesis of the cell wall peptidoglycan: transfers peptidoglycan precursor phospho-MurNAc-pentapeptide from UDP-MurNAc-pentapeptide onto the lipid carrier undecaprenyl phosphate, yielding undecaprenyl-pyrophosphoryl-MurNAc-pentapeptide, known as lipid I.</text>
</comment>
<sequence length="362" mass="40008">MFYHFLYPLKSYSIVFNIFRYITFRAIAASVTAFLICLILGPVLIRYLKKLSITNEIKRPHADSIHQFYAHKGDVPTMGGVLIVVSVLLSSFLWGNFNNSFFILCVVSLIGYCIVGFMDDWMKLKAQNSNGLGARVKLSSQVLIGLVLAFYLFLDPTFDKSISVPFLKNTQLLLGWVFLPFTVLVLVGTSNAINLTDGLDGLAVGCFVIAAGMFGLMTYVAGRIDYSTYLGITYIEKAGEMSVFCAALVGAGLGFLWFNSFPATIMMGDTGSLSLGGALATVAILAKKEIILLVVGGVFVWEALSVILQVTSFKLFKKRIFRMAPFHHHLQLIGWPESKVTIRLWIIAFILGLIGMSMLKLR</sequence>
<keyword evidence="4 12" id="KW-0808">Transferase</keyword>
<evidence type="ECO:0000256" key="12">
    <source>
        <dbReference type="HAMAP-Rule" id="MF_00038"/>
    </source>
</evidence>
<keyword evidence="8 12" id="KW-1133">Transmembrane helix</keyword>
<dbReference type="InterPro" id="IPR018480">
    <property type="entry name" value="PNAcMuramoyl-5peptid_Trfase_CS"/>
</dbReference>
<evidence type="ECO:0000256" key="3">
    <source>
        <dbReference type="ARBA" id="ARBA00022618"/>
    </source>
</evidence>
<evidence type="ECO:0000256" key="14">
    <source>
        <dbReference type="PIRSR" id="PIRSR600715-1"/>
    </source>
</evidence>
<dbReference type="PANTHER" id="PTHR22926:SF5">
    <property type="entry name" value="PHOSPHO-N-ACETYLMURAMOYL-PENTAPEPTIDE-TRANSFERASE HOMOLOG"/>
    <property type="match status" value="1"/>
</dbReference>
<dbReference type="HAMAP" id="MF_00038">
    <property type="entry name" value="MraY"/>
    <property type="match status" value="1"/>
</dbReference>
<reference evidence="15 16" key="1">
    <citation type="submission" date="2017-09" db="EMBL/GenBank/DDBJ databases">
        <title>Depth-based differentiation of microbial function through sediment-hosted aquifers and enrichment of novel symbionts in the deep terrestrial subsurface.</title>
        <authorList>
            <person name="Probst A.J."/>
            <person name="Ladd B."/>
            <person name="Jarett J.K."/>
            <person name="Geller-Mcgrath D.E."/>
            <person name="Sieber C.M."/>
            <person name="Emerson J.B."/>
            <person name="Anantharaman K."/>
            <person name="Thomas B.C."/>
            <person name="Malmstrom R."/>
            <person name="Stieglmeier M."/>
            <person name="Klingl A."/>
            <person name="Woyke T."/>
            <person name="Ryan C.M."/>
            <person name="Banfield J.F."/>
        </authorList>
    </citation>
    <scope>NUCLEOTIDE SEQUENCE [LARGE SCALE GENOMIC DNA]</scope>
    <source>
        <strain evidence="15">CG11_big_fil_rev_8_21_14_0_20_45_26</strain>
    </source>
</reference>
<dbReference type="EC" id="2.7.8.13" evidence="12 13"/>
<feature type="transmembrane region" description="Helical" evidence="12">
    <location>
        <begin position="138"/>
        <end position="154"/>
    </location>
</feature>
<protein>
    <recommendedName>
        <fullName evidence="12 13">Phospho-N-acetylmuramoyl-pentapeptide-transferase</fullName>
        <ecNumber evidence="12 13">2.7.8.13</ecNumber>
    </recommendedName>
    <alternativeName>
        <fullName evidence="12">UDP-MurNAc-pentapeptide phosphotransferase</fullName>
    </alternativeName>
</protein>
<evidence type="ECO:0000256" key="1">
    <source>
        <dbReference type="ARBA" id="ARBA00004141"/>
    </source>
</evidence>
<dbReference type="PROSITE" id="PS01347">
    <property type="entry name" value="MRAY_1"/>
    <property type="match status" value="1"/>
</dbReference>
<comment type="catalytic activity">
    <reaction evidence="12">
        <text>UDP-N-acetyl-alpha-D-muramoyl-L-alanyl-gamma-D-glutamyl-meso-2,6-diaminopimeloyl-D-alanyl-D-alanine + di-trans,octa-cis-undecaprenyl phosphate = di-trans,octa-cis-undecaprenyl diphospho-N-acetyl-alpha-D-muramoyl-L-alanyl-D-glutamyl-meso-2,6-diaminopimeloyl-D-alanyl-D-alanine + UMP</text>
        <dbReference type="Rhea" id="RHEA:28386"/>
        <dbReference type="ChEBI" id="CHEBI:57865"/>
        <dbReference type="ChEBI" id="CHEBI:60392"/>
        <dbReference type="ChEBI" id="CHEBI:61386"/>
        <dbReference type="ChEBI" id="CHEBI:61387"/>
        <dbReference type="EC" id="2.7.8.13"/>
    </reaction>
</comment>
<dbReference type="GO" id="GO:0051301">
    <property type="term" value="P:cell division"/>
    <property type="evidence" value="ECO:0007669"/>
    <property type="project" value="UniProtKB-KW"/>
</dbReference>
<comment type="subcellular location">
    <subcellularLocation>
        <location evidence="12">Cell membrane</location>
        <topology evidence="12">Multi-pass membrane protein</topology>
    </subcellularLocation>
    <subcellularLocation>
        <location evidence="1">Membrane</location>
        <topology evidence="1">Multi-pass membrane protein</topology>
    </subcellularLocation>
</comment>
<comment type="similarity">
    <text evidence="2 12">Belongs to the glycosyltransferase 4 family. MraY subfamily.</text>
</comment>
<proteinExistence type="inferred from homology"/>
<feature type="transmembrane region" description="Helical" evidence="12">
    <location>
        <begin position="202"/>
        <end position="221"/>
    </location>
</feature>
<evidence type="ECO:0000256" key="7">
    <source>
        <dbReference type="ARBA" id="ARBA00022984"/>
    </source>
</evidence>
<dbReference type="InterPro" id="IPR003524">
    <property type="entry name" value="PNAcMuramoyl-5peptid_Trfase"/>
</dbReference>
<feature type="binding site" evidence="14">
    <location>
        <position position="194"/>
    </location>
    <ligand>
        <name>Mg(2+)</name>
        <dbReference type="ChEBI" id="CHEBI:18420"/>
    </ligand>
</feature>
<dbReference type="CDD" id="cd06852">
    <property type="entry name" value="GT_MraY"/>
    <property type="match status" value="1"/>
</dbReference>
<dbReference type="GO" id="GO:0009252">
    <property type="term" value="P:peptidoglycan biosynthetic process"/>
    <property type="evidence" value="ECO:0007669"/>
    <property type="project" value="UniProtKB-UniRule"/>
</dbReference>
<name>A0A2H0LPK7_9BACT</name>
<dbReference type="Pfam" id="PF00953">
    <property type="entry name" value="Glycos_transf_4"/>
    <property type="match status" value="1"/>
</dbReference>
<accession>A0A2H0LPK7</accession>
<evidence type="ECO:0000313" key="16">
    <source>
        <dbReference type="Proteomes" id="UP000230859"/>
    </source>
</evidence>
<keyword evidence="12 14" id="KW-0460">Magnesium</keyword>
<feature type="transmembrane region" description="Helical" evidence="12">
    <location>
        <begin position="340"/>
        <end position="359"/>
    </location>
</feature>
<evidence type="ECO:0000256" key="4">
    <source>
        <dbReference type="ARBA" id="ARBA00022679"/>
    </source>
</evidence>
<keyword evidence="5 12" id="KW-0812">Transmembrane</keyword>
<dbReference type="GO" id="GO:0005886">
    <property type="term" value="C:plasma membrane"/>
    <property type="evidence" value="ECO:0007669"/>
    <property type="project" value="UniProtKB-SubCell"/>
</dbReference>
<comment type="caution">
    <text evidence="15">The sequence shown here is derived from an EMBL/GenBank/DDBJ whole genome shotgun (WGS) entry which is preliminary data.</text>
</comment>
<dbReference type="GO" id="GO:0046872">
    <property type="term" value="F:metal ion binding"/>
    <property type="evidence" value="ECO:0007669"/>
    <property type="project" value="UniProtKB-KW"/>
</dbReference>
<keyword evidence="6 12" id="KW-0133">Cell shape</keyword>
<dbReference type="InterPro" id="IPR000715">
    <property type="entry name" value="Glycosyl_transferase_4"/>
</dbReference>
<keyword evidence="9 12" id="KW-0472">Membrane</keyword>
<evidence type="ECO:0000313" key="15">
    <source>
        <dbReference type="EMBL" id="PIQ86281.1"/>
    </source>
</evidence>
<dbReference type="Proteomes" id="UP000230859">
    <property type="component" value="Unassembled WGS sequence"/>
</dbReference>